<proteinExistence type="predicted"/>
<organism evidence="1">
    <name type="scientific">Cacopsylla melanoneura</name>
    <dbReference type="NCBI Taxonomy" id="428564"/>
    <lineage>
        <taxon>Eukaryota</taxon>
        <taxon>Metazoa</taxon>
        <taxon>Ecdysozoa</taxon>
        <taxon>Arthropoda</taxon>
        <taxon>Hexapoda</taxon>
        <taxon>Insecta</taxon>
        <taxon>Pterygota</taxon>
        <taxon>Neoptera</taxon>
        <taxon>Paraneoptera</taxon>
        <taxon>Hemiptera</taxon>
        <taxon>Sternorrhyncha</taxon>
        <taxon>Psylloidea</taxon>
        <taxon>Psyllidae</taxon>
        <taxon>Psyllinae</taxon>
        <taxon>Cacopsylla</taxon>
    </lineage>
</organism>
<sequence length="132" mass="14848">MLGLMILIEMIECLKPTSTFMMICQNTEVMEVPMKVIVLIINDRREAVMTQTVLINIFLIVMMPTQSTNTMIPLIILPTTSHQAWTHLTNIIPSTLTMATADSTPTPSINHRTILTLIMIITIRNTNPIVTQ</sequence>
<dbReference type="EMBL" id="HBUF01522519">
    <property type="protein sequence ID" value="CAG6749276.1"/>
    <property type="molecule type" value="Transcribed_RNA"/>
</dbReference>
<protein>
    <submittedName>
        <fullName evidence="1">Uncharacterized protein</fullName>
    </submittedName>
</protein>
<evidence type="ECO:0000313" key="1">
    <source>
        <dbReference type="EMBL" id="CAG6749276.1"/>
    </source>
</evidence>
<dbReference type="AlphaFoldDB" id="A0A8D9ED36"/>
<dbReference type="EMBL" id="HBUF01522518">
    <property type="protein sequence ID" value="CAG6749275.1"/>
    <property type="molecule type" value="Transcribed_RNA"/>
</dbReference>
<accession>A0A8D9ED36</accession>
<name>A0A8D9ED36_9HEMI</name>
<reference evidence="1" key="1">
    <citation type="submission" date="2021-05" db="EMBL/GenBank/DDBJ databases">
        <authorList>
            <person name="Alioto T."/>
            <person name="Alioto T."/>
            <person name="Gomez Garrido J."/>
        </authorList>
    </citation>
    <scope>NUCLEOTIDE SEQUENCE</scope>
</reference>